<evidence type="ECO:0000313" key="2">
    <source>
        <dbReference type="Proteomes" id="UP000366872"/>
    </source>
</evidence>
<protein>
    <submittedName>
        <fullName evidence="1">Uncharacterized protein</fullName>
    </submittedName>
</protein>
<dbReference type="AlphaFoldDB" id="A0A6C2U5Z0"/>
<proteinExistence type="predicted"/>
<dbReference type="PROSITE" id="PS51257">
    <property type="entry name" value="PROKAR_LIPOPROTEIN"/>
    <property type="match status" value="1"/>
</dbReference>
<evidence type="ECO:0000313" key="1">
    <source>
        <dbReference type="EMBL" id="VGO15217.1"/>
    </source>
</evidence>
<name>A0A6C2U5Z0_PONDE</name>
<dbReference type="RefSeq" id="WP_136080802.1">
    <property type="nucleotide sequence ID" value="NZ_CAAHFG010000002.1"/>
</dbReference>
<reference evidence="1 2" key="1">
    <citation type="submission" date="2019-04" db="EMBL/GenBank/DDBJ databases">
        <authorList>
            <person name="Van Vliet M D."/>
        </authorList>
    </citation>
    <scope>NUCLEOTIDE SEQUENCE [LARGE SCALE GENOMIC DNA]</scope>
    <source>
        <strain evidence="1 2">F1</strain>
    </source>
</reference>
<keyword evidence="2" id="KW-1185">Reference proteome</keyword>
<dbReference type="Proteomes" id="UP000366872">
    <property type="component" value="Unassembled WGS sequence"/>
</dbReference>
<accession>A0A6C2U5Z0</accession>
<dbReference type="EMBL" id="CAAHFG010000002">
    <property type="protein sequence ID" value="VGO15217.1"/>
    <property type="molecule type" value="Genomic_DNA"/>
</dbReference>
<sequence>MKTEFEWKNLARRGVLAAATACSALLLIGCGDDDGDNGGGEESTVPTYAWRLTFTTESGTVQDPIELELPWQNSSEFENGANYRSGNFEIYLLFAGSFLDITLTANDEEYAMIATVNGASTSIAGTFDYSTLSQFPPDAYSGTFVIERI</sequence>
<organism evidence="1 2">
    <name type="scientific">Pontiella desulfatans</name>
    <dbReference type="NCBI Taxonomy" id="2750659"/>
    <lineage>
        <taxon>Bacteria</taxon>
        <taxon>Pseudomonadati</taxon>
        <taxon>Kiritimatiellota</taxon>
        <taxon>Kiritimatiellia</taxon>
        <taxon>Kiritimatiellales</taxon>
        <taxon>Pontiellaceae</taxon>
        <taxon>Pontiella</taxon>
    </lineage>
</organism>
<gene>
    <name evidence="1" type="ORF">PDESU_03799</name>
</gene>